<name>A0A8I2ZNK4_VERLO</name>
<dbReference type="GO" id="GO:0005524">
    <property type="term" value="F:ATP binding"/>
    <property type="evidence" value="ECO:0007669"/>
    <property type="project" value="InterPro"/>
</dbReference>
<reference evidence="4" key="1">
    <citation type="journal article" date="2021" name="Mol. Plant Pathol.">
        <title>A 20-kb lineage-specific genomic region tames virulence in pathogenic amphidiploid Verticillium longisporum.</title>
        <authorList>
            <person name="Harting R."/>
            <person name="Starke J."/>
            <person name="Kusch H."/>
            <person name="Poggeler S."/>
            <person name="Maurus I."/>
            <person name="Schluter R."/>
            <person name="Landesfeind M."/>
            <person name="Bulla I."/>
            <person name="Nowrousian M."/>
            <person name="de Jonge R."/>
            <person name="Stahlhut G."/>
            <person name="Hoff K.J."/>
            <person name="Asshauer K.P."/>
            <person name="Thurmer A."/>
            <person name="Stanke M."/>
            <person name="Daniel R."/>
            <person name="Morgenstern B."/>
            <person name="Thomma B.P.H.J."/>
            <person name="Kronstad J.W."/>
            <person name="Braus-Stromeyer S.A."/>
            <person name="Braus G.H."/>
        </authorList>
    </citation>
    <scope>NUCLEOTIDE SEQUENCE</scope>
    <source>
        <strain evidence="4">Vl32</strain>
    </source>
</reference>
<dbReference type="GO" id="GO:0005737">
    <property type="term" value="C:cytoplasm"/>
    <property type="evidence" value="ECO:0007669"/>
    <property type="project" value="TreeGrafter"/>
</dbReference>
<evidence type="ECO:0000259" key="3">
    <source>
        <dbReference type="PROSITE" id="PS51192"/>
    </source>
</evidence>
<keyword evidence="1" id="KW-0347">Helicase</keyword>
<dbReference type="AlphaFoldDB" id="A0A8I2ZNK4"/>
<dbReference type="GO" id="GO:0004386">
    <property type="term" value="F:helicase activity"/>
    <property type="evidence" value="ECO:0007669"/>
    <property type="project" value="UniProtKB-KW"/>
</dbReference>
<evidence type="ECO:0000313" key="4">
    <source>
        <dbReference type="EMBL" id="KAG7135245.1"/>
    </source>
</evidence>
<dbReference type="Proteomes" id="UP000689129">
    <property type="component" value="Unassembled WGS sequence"/>
</dbReference>
<evidence type="ECO:0000256" key="1">
    <source>
        <dbReference type="ARBA" id="ARBA00022806"/>
    </source>
</evidence>
<comment type="caution">
    <text evidence="4">The sequence shown here is derived from an EMBL/GenBank/DDBJ whole genome shotgun (WGS) entry which is preliminary data.</text>
</comment>
<evidence type="ECO:0000256" key="2">
    <source>
        <dbReference type="SAM" id="MobiDB-lite"/>
    </source>
</evidence>
<keyword evidence="1" id="KW-0547">Nucleotide-binding</keyword>
<dbReference type="PROSITE" id="PS51192">
    <property type="entry name" value="HELICASE_ATP_BIND_1"/>
    <property type="match status" value="1"/>
</dbReference>
<feature type="domain" description="Helicase ATP-binding" evidence="3">
    <location>
        <begin position="154"/>
        <end position="336"/>
    </location>
</feature>
<feature type="compositionally biased region" description="Polar residues" evidence="2">
    <location>
        <begin position="44"/>
        <end position="59"/>
    </location>
</feature>
<dbReference type="InterPro" id="IPR051363">
    <property type="entry name" value="RLR_Helicase"/>
</dbReference>
<keyword evidence="1" id="KW-0067">ATP-binding</keyword>
<dbReference type="PANTHER" id="PTHR14074">
    <property type="entry name" value="HELICASE WITH DEATH DOMAIN-RELATED"/>
    <property type="match status" value="1"/>
</dbReference>
<dbReference type="EMBL" id="JAEMWZ010000123">
    <property type="protein sequence ID" value="KAG7135245.1"/>
    <property type="molecule type" value="Genomic_DNA"/>
</dbReference>
<dbReference type="GO" id="GO:0003677">
    <property type="term" value="F:DNA binding"/>
    <property type="evidence" value="ECO:0007669"/>
    <property type="project" value="InterPro"/>
</dbReference>
<feature type="compositionally biased region" description="Basic and acidic residues" evidence="2">
    <location>
        <begin position="88"/>
        <end position="98"/>
    </location>
</feature>
<proteinExistence type="predicted"/>
<feature type="region of interest" description="Disordered" evidence="2">
    <location>
        <begin position="21"/>
        <end position="98"/>
    </location>
</feature>
<dbReference type="SMART" id="SM00487">
    <property type="entry name" value="DEXDc"/>
    <property type="match status" value="1"/>
</dbReference>
<feature type="compositionally biased region" description="Polar residues" evidence="2">
    <location>
        <begin position="25"/>
        <end position="34"/>
    </location>
</feature>
<dbReference type="InterPro" id="IPR014001">
    <property type="entry name" value="Helicase_ATP-bd"/>
</dbReference>
<dbReference type="PANTHER" id="PTHR14074:SF16">
    <property type="entry name" value="ANTIVIRAL INNATE IMMUNE RESPONSE RECEPTOR RIG-I"/>
    <property type="match status" value="1"/>
</dbReference>
<keyword evidence="1" id="KW-0378">Hydrolase</keyword>
<sequence>MTTDELPAGLDATAISILADVPENIASSTSTSTTGKEDGHLYVNRSTQNTATTQDSQSRVFDDDEDDFGSHVEDDEDSDDRQYSLAPERPRKITEKKRADHAAFHNWLQSNSNEIAQSPPQPTRNLNHTSTAMIVRESENRKIIENPREYQIELFERAKRKNIIAVLPTGSGKTLIAALLLRHTLEQETADRRAGRPKKIAFFLVEKVALALQQHAVLECNLEFPIDRVCGDMVRSDWIKESWMKRWDDNMVMVCTAAILQQCLARSFIRMDQINLLVFDEAHHAKGNHPYARIIKDYYITEPDKERRPKIFGMTASPVDALTDVKIAAAQLEGLLHSEIATIEEDSASFKQIQKEVIEQDCKYSALEPAFTTNLHRKIQEQVRYNRNFAKALSNSLEMSSSLGSWCVDRFWQIFLTQETLARMAAQTAQNNVFADRAEKEHVAIEEVRNIIKEHQFLPVTKTLQDLSSKVLCLLSQLELRFSAPTDHKCIALWRNETQP</sequence>
<gene>
    <name evidence="4" type="ORF">HYQ45_006964</name>
</gene>
<evidence type="ECO:0000313" key="5">
    <source>
        <dbReference type="Proteomes" id="UP000689129"/>
    </source>
</evidence>
<dbReference type="InterPro" id="IPR006935">
    <property type="entry name" value="Helicase/UvrB_N"/>
</dbReference>
<feature type="compositionally biased region" description="Acidic residues" evidence="2">
    <location>
        <begin position="62"/>
        <end position="79"/>
    </location>
</feature>
<accession>A0A8I2ZNK4</accession>
<protein>
    <submittedName>
        <fullName evidence="4">Dicer-like protein 1 like</fullName>
    </submittedName>
</protein>
<dbReference type="GO" id="GO:0016787">
    <property type="term" value="F:hydrolase activity"/>
    <property type="evidence" value="ECO:0007669"/>
    <property type="project" value="InterPro"/>
</dbReference>
<organism evidence="4 5">
    <name type="scientific">Verticillium longisporum</name>
    <name type="common">Verticillium dahliae var. longisporum</name>
    <dbReference type="NCBI Taxonomy" id="100787"/>
    <lineage>
        <taxon>Eukaryota</taxon>
        <taxon>Fungi</taxon>
        <taxon>Dikarya</taxon>
        <taxon>Ascomycota</taxon>
        <taxon>Pezizomycotina</taxon>
        <taxon>Sordariomycetes</taxon>
        <taxon>Hypocreomycetidae</taxon>
        <taxon>Glomerellales</taxon>
        <taxon>Plectosphaerellaceae</taxon>
        <taxon>Verticillium</taxon>
    </lineage>
</organism>
<dbReference type="Pfam" id="PF04851">
    <property type="entry name" value="ResIII"/>
    <property type="match status" value="1"/>
</dbReference>
<dbReference type="CDD" id="cd18034">
    <property type="entry name" value="DEXHc_dicer"/>
    <property type="match status" value="1"/>
</dbReference>
<dbReference type="OrthoDB" id="416741at2759"/>